<dbReference type="GeneID" id="5489079"/>
<dbReference type="Proteomes" id="UP000001312">
    <property type="component" value="Unassembled WGS sequence"/>
</dbReference>
<dbReference type="KEGG" id="ssl:SS1G_05924"/>
<dbReference type="EMBL" id="CH476627">
    <property type="protein sequence ID" value="EDO03443.1"/>
    <property type="molecule type" value="Genomic_DNA"/>
</dbReference>
<sequence length="128" mass="14547">MWNMDGEEKADKGHLRSNISQRNEKDMQRISAGITECCFNPGFPIIRLGFHEVEFEAIPHFLTLSSTKRLGIDILAKFELAQLSSSPLVESEGRIPMEDVQKDFVLLSFHLFQLRESFSGLVFQASIT</sequence>
<evidence type="ECO:0000313" key="2">
    <source>
        <dbReference type="EMBL" id="EDO03443.1"/>
    </source>
</evidence>
<gene>
    <name evidence="2" type="ORF">SS1G_05924</name>
</gene>
<accession>A7EKS7</accession>
<proteinExistence type="predicted"/>
<evidence type="ECO:0000256" key="1">
    <source>
        <dbReference type="SAM" id="MobiDB-lite"/>
    </source>
</evidence>
<feature type="compositionally biased region" description="Basic and acidic residues" evidence="1">
    <location>
        <begin position="1"/>
        <end position="14"/>
    </location>
</feature>
<keyword evidence="3" id="KW-1185">Reference proteome</keyword>
<evidence type="ECO:0000313" key="3">
    <source>
        <dbReference type="Proteomes" id="UP000001312"/>
    </source>
</evidence>
<protein>
    <submittedName>
        <fullName evidence="2">Uncharacterized protein</fullName>
    </submittedName>
</protein>
<name>A7EKS7_SCLS1</name>
<reference evidence="3" key="1">
    <citation type="journal article" date="2011" name="PLoS Genet.">
        <title>Genomic analysis of the necrotrophic fungal pathogens Sclerotinia sclerotiorum and Botrytis cinerea.</title>
        <authorList>
            <person name="Amselem J."/>
            <person name="Cuomo C.A."/>
            <person name="van Kan J.A."/>
            <person name="Viaud M."/>
            <person name="Benito E.P."/>
            <person name="Couloux A."/>
            <person name="Coutinho P.M."/>
            <person name="de Vries R.P."/>
            <person name="Dyer P.S."/>
            <person name="Fillinger S."/>
            <person name="Fournier E."/>
            <person name="Gout L."/>
            <person name="Hahn M."/>
            <person name="Kohn L."/>
            <person name="Lapalu N."/>
            <person name="Plummer K.M."/>
            <person name="Pradier J.M."/>
            <person name="Quevillon E."/>
            <person name="Sharon A."/>
            <person name="Simon A."/>
            <person name="ten Have A."/>
            <person name="Tudzynski B."/>
            <person name="Tudzynski P."/>
            <person name="Wincker P."/>
            <person name="Andrew M."/>
            <person name="Anthouard V."/>
            <person name="Beever R.E."/>
            <person name="Beffa R."/>
            <person name="Benoit I."/>
            <person name="Bouzid O."/>
            <person name="Brault B."/>
            <person name="Chen Z."/>
            <person name="Choquer M."/>
            <person name="Collemare J."/>
            <person name="Cotton P."/>
            <person name="Danchin E.G."/>
            <person name="Da Silva C."/>
            <person name="Gautier A."/>
            <person name="Giraud C."/>
            <person name="Giraud T."/>
            <person name="Gonzalez C."/>
            <person name="Grossetete S."/>
            <person name="Guldener U."/>
            <person name="Henrissat B."/>
            <person name="Howlett B.J."/>
            <person name="Kodira C."/>
            <person name="Kretschmer M."/>
            <person name="Lappartient A."/>
            <person name="Leroch M."/>
            <person name="Levis C."/>
            <person name="Mauceli E."/>
            <person name="Neuveglise C."/>
            <person name="Oeser B."/>
            <person name="Pearson M."/>
            <person name="Poulain J."/>
            <person name="Poussereau N."/>
            <person name="Quesneville H."/>
            <person name="Rascle C."/>
            <person name="Schumacher J."/>
            <person name="Segurens B."/>
            <person name="Sexton A."/>
            <person name="Silva E."/>
            <person name="Sirven C."/>
            <person name="Soanes D.M."/>
            <person name="Talbot N.J."/>
            <person name="Templeton M."/>
            <person name="Yandava C."/>
            <person name="Yarden O."/>
            <person name="Zeng Q."/>
            <person name="Rollins J.A."/>
            <person name="Lebrun M.H."/>
            <person name="Dickman M."/>
        </authorList>
    </citation>
    <scope>NUCLEOTIDE SEQUENCE [LARGE SCALE GENOMIC DNA]</scope>
    <source>
        <strain evidence="3">ATCC 18683 / 1980 / Ss-1</strain>
    </source>
</reference>
<feature type="region of interest" description="Disordered" evidence="1">
    <location>
        <begin position="1"/>
        <end position="21"/>
    </location>
</feature>
<dbReference type="InParanoid" id="A7EKS7"/>
<organism evidence="2 3">
    <name type="scientific">Sclerotinia sclerotiorum (strain ATCC 18683 / 1980 / Ss-1)</name>
    <name type="common">White mold</name>
    <name type="synonym">Whetzelinia sclerotiorum</name>
    <dbReference type="NCBI Taxonomy" id="665079"/>
    <lineage>
        <taxon>Eukaryota</taxon>
        <taxon>Fungi</taxon>
        <taxon>Dikarya</taxon>
        <taxon>Ascomycota</taxon>
        <taxon>Pezizomycotina</taxon>
        <taxon>Leotiomycetes</taxon>
        <taxon>Helotiales</taxon>
        <taxon>Sclerotiniaceae</taxon>
        <taxon>Sclerotinia</taxon>
    </lineage>
</organism>
<dbReference type="RefSeq" id="XP_001593002.1">
    <property type="nucleotide sequence ID" value="XM_001592952.1"/>
</dbReference>
<dbReference type="AlphaFoldDB" id="A7EKS7"/>
<dbReference type="HOGENOM" id="CLU_1960898_0_0_1"/>